<reference evidence="1 2" key="1">
    <citation type="submission" date="2014-12" db="EMBL/GenBank/DDBJ databases">
        <authorList>
            <person name="Neuveglise Cecile"/>
        </authorList>
    </citation>
    <scope>NUCLEOTIDE SEQUENCE [LARGE SCALE GENOMIC DNA]</scope>
    <source>
        <strain evidence="1 2">CBS 12615</strain>
    </source>
</reference>
<dbReference type="HOGENOM" id="CLU_696778_0_0_1"/>
<keyword evidence="2" id="KW-1185">Reference proteome</keyword>
<dbReference type="OrthoDB" id="4033799at2759"/>
<accession>A0A0C7MVJ2</accession>
<protein>
    <submittedName>
        <fullName evidence="1">LALA0S09e06832g1_1</fullName>
    </submittedName>
</protein>
<proteinExistence type="predicted"/>
<dbReference type="RefSeq" id="XP_022630188.1">
    <property type="nucleotide sequence ID" value="XM_022770893.1"/>
</dbReference>
<gene>
    <name evidence="1" type="ORF">LALA0_S09e06832g</name>
</gene>
<dbReference type="EMBL" id="LN736368">
    <property type="protein sequence ID" value="CEP63976.1"/>
    <property type="molecule type" value="Genomic_DNA"/>
</dbReference>
<evidence type="ECO:0000313" key="2">
    <source>
        <dbReference type="Proteomes" id="UP000054304"/>
    </source>
</evidence>
<sequence length="364" mass="41249">MHDVALTSDHFNEVLVSYCSSPGNVFLLCLFVTIDNPLRMSICVKNLKSDLKVTRYEIPIEAMSSTLPKNSFGLQLVQVSKPAKNKIEFEHYIIVSTGDGIHFFPLEDLFSFEDCKPNKWHLNASADTLTSFYAYNIKGSELQVVYSTKFGSIVKFNFNIESKIFKMVSDCKDAATDCINSCKPCTPANIDKERIQVPELVFSSFDNYIYSLEDKLQKFPVDLTSEKNILVSAHGVVAKQYSKKALRYYVANIVNGGCCLFKRSANDTWDRIRVFEREITSLEESSPLIDCVVTCHDRAQLRIASGSESGKVYIWCYDYRDDVVTESHVLEVAGDQDIVHNIQILGSLVYFMVNRDFVGRTMIP</sequence>
<dbReference type="GeneID" id="34687503"/>
<dbReference type="AlphaFoldDB" id="A0A0C7MVJ2"/>
<evidence type="ECO:0000313" key="1">
    <source>
        <dbReference type="EMBL" id="CEP63976.1"/>
    </source>
</evidence>
<dbReference type="Proteomes" id="UP000054304">
    <property type="component" value="Unassembled WGS sequence"/>
</dbReference>
<organism evidence="1 2">
    <name type="scientific">Lachancea lanzarotensis</name>
    <dbReference type="NCBI Taxonomy" id="1245769"/>
    <lineage>
        <taxon>Eukaryota</taxon>
        <taxon>Fungi</taxon>
        <taxon>Dikarya</taxon>
        <taxon>Ascomycota</taxon>
        <taxon>Saccharomycotina</taxon>
        <taxon>Saccharomycetes</taxon>
        <taxon>Saccharomycetales</taxon>
        <taxon>Saccharomycetaceae</taxon>
        <taxon>Lachancea</taxon>
    </lineage>
</organism>
<name>A0A0C7MVJ2_9SACH</name>